<feature type="compositionally biased region" description="Polar residues" evidence="2">
    <location>
        <begin position="237"/>
        <end position="255"/>
    </location>
</feature>
<sequence>MSTNSRASQQSRYPMRERKRTRHKEVYHPDQDAPKTSHSAREERKRSCESSPLSSVRSDVGSMDVRMRSGSDHADIHYASVGDGVSTARDDRSTGVGDMDGKNERRDEARGRIMATSGASLEAMSLGDGHRGLNSGANNLREYTSNRPSHHHPQRPRSASPRRAEQTSYRSRSPLSAAPNPHPHTAHEIEEEIARIDREAADFEAEYQRLLLEQSIQKRNYFKAKVEEQRRRMAVYTDSTQTSLANPSSPSTQEPLSAIDNGALHPSRRARMERASPSSPARSATEDNLKDFNPPVGPRGGFARTHISPLESHNALPPSPELSIRGTAASVPVQPPNPPLSLSEVSPSLNDFQRRILATLSKGYAPRTVPIPTPPRTLRYTIARTLGNDRLFCENYGGSTQEDLALCKWVFDTEKECPAGKDCTCRHEPLDDEELEWIRTNPVPVKKNIEWHPGKWLERLLQNYSSPRMPKVSRFDRGERVTVVGLGGRGE</sequence>
<evidence type="ECO:0000313" key="4">
    <source>
        <dbReference type="Proteomes" id="UP000799764"/>
    </source>
</evidence>
<organism evidence="3 4">
    <name type="scientific">Karstenula rhodostoma CBS 690.94</name>
    <dbReference type="NCBI Taxonomy" id="1392251"/>
    <lineage>
        <taxon>Eukaryota</taxon>
        <taxon>Fungi</taxon>
        <taxon>Dikarya</taxon>
        <taxon>Ascomycota</taxon>
        <taxon>Pezizomycotina</taxon>
        <taxon>Dothideomycetes</taxon>
        <taxon>Pleosporomycetidae</taxon>
        <taxon>Pleosporales</taxon>
        <taxon>Massarineae</taxon>
        <taxon>Didymosphaeriaceae</taxon>
        <taxon>Karstenula</taxon>
    </lineage>
</organism>
<accession>A0A9P4P812</accession>
<feature type="compositionally biased region" description="Polar residues" evidence="2">
    <location>
        <begin position="1"/>
        <end position="12"/>
    </location>
</feature>
<feature type="region of interest" description="Disordered" evidence="2">
    <location>
        <begin position="1"/>
        <end position="185"/>
    </location>
</feature>
<dbReference type="OrthoDB" id="3796540at2759"/>
<comment type="caution">
    <text evidence="3">The sequence shown here is derived from an EMBL/GenBank/DDBJ whole genome shotgun (WGS) entry which is preliminary data.</text>
</comment>
<keyword evidence="4" id="KW-1185">Reference proteome</keyword>
<feature type="coiled-coil region" evidence="1">
    <location>
        <begin position="186"/>
        <end position="213"/>
    </location>
</feature>
<gene>
    <name evidence="3" type="ORF">P171DRAFT_525702</name>
</gene>
<evidence type="ECO:0000313" key="3">
    <source>
        <dbReference type="EMBL" id="KAF2439171.1"/>
    </source>
</evidence>
<keyword evidence="1" id="KW-0175">Coiled coil</keyword>
<evidence type="ECO:0008006" key="5">
    <source>
        <dbReference type="Google" id="ProtNLM"/>
    </source>
</evidence>
<feature type="compositionally biased region" description="Basic and acidic residues" evidence="2">
    <location>
        <begin position="88"/>
        <end position="111"/>
    </location>
</feature>
<feature type="compositionally biased region" description="Polar residues" evidence="2">
    <location>
        <begin position="135"/>
        <end position="146"/>
    </location>
</feature>
<dbReference type="AlphaFoldDB" id="A0A9P4P812"/>
<name>A0A9P4P812_9PLEO</name>
<evidence type="ECO:0000256" key="2">
    <source>
        <dbReference type="SAM" id="MobiDB-lite"/>
    </source>
</evidence>
<evidence type="ECO:0000256" key="1">
    <source>
        <dbReference type="SAM" id="Coils"/>
    </source>
</evidence>
<dbReference type="Proteomes" id="UP000799764">
    <property type="component" value="Unassembled WGS sequence"/>
</dbReference>
<protein>
    <recommendedName>
        <fullName evidence="5">C3H1-type domain-containing protein</fullName>
    </recommendedName>
</protein>
<proteinExistence type="predicted"/>
<feature type="compositionally biased region" description="Basic and acidic residues" evidence="2">
    <location>
        <begin position="24"/>
        <end position="48"/>
    </location>
</feature>
<feature type="compositionally biased region" description="Basic and acidic residues" evidence="2">
    <location>
        <begin position="65"/>
        <end position="76"/>
    </location>
</feature>
<reference evidence="3" key="1">
    <citation type="journal article" date="2020" name="Stud. Mycol.">
        <title>101 Dothideomycetes genomes: a test case for predicting lifestyles and emergence of pathogens.</title>
        <authorList>
            <person name="Haridas S."/>
            <person name="Albert R."/>
            <person name="Binder M."/>
            <person name="Bloem J."/>
            <person name="Labutti K."/>
            <person name="Salamov A."/>
            <person name="Andreopoulos B."/>
            <person name="Baker S."/>
            <person name="Barry K."/>
            <person name="Bills G."/>
            <person name="Bluhm B."/>
            <person name="Cannon C."/>
            <person name="Castanera R."/>
            <person name="Culley D."/>
            <person name="Daum C."/>
            <person name="Ezra D."/>
            <person name="Gonzalez J."/>
            <person name="Henrissat B."/>
            <person name="Kuo A."/>
            <person name="Liang C."/>
            <person name="Lipzen A."/>
            <person name="Lutzoni F."/>
            <person name="Magnuson J."/>
            <person name="Mondo S."/>
            <person name="Nolan M."/>
            <person name="Ohm R."/>
            <person name="Pangilinan J."/>
            <person name="Park H.-J."/>
            <person name="Ramirez L."/>
            <person name="Alfaro M."/>
            <person name="Sun H."/>
            <person name="Tritt A."/>
            <person name="Yoshinaga Y."/>
            <person name="Zwiers L.-H."/>
            <person name="Turgeon B."/>
            <person name="Goodwin S."/>
            <person name="Spatafora J."/>
            <person name="Crous P."/>
            <person name="Grigoriev I."/>
        </authorList>
    </citation>
    <scope>NUCLEOTIDE SEQUENCE</scope>
    <source>
        <strain evidence="3">CBS 690.94</strain>
    </source>
</reference>
<feature type="region of interest" description="Disordered" evidence="2">
    <location>
        <begin position="237"/>
        <end position="323"/>
    </location>
</feature>
<dbReference type="EMBL" id="MU001510">
    <property type="protein sequence ID" value="KAF2439171.1"/>
    <property type="molecule type" value="Genomic_DNA"/>
</dbReference>